<dbReference type="AlphaFoldDB" id="A0A2I1GAL7"/>
<dbReference type="PROSITE" id="PS50097">
    <property type="entry name" value="BTB"/>
    <property type="match status" value="1"/>
</dbReference>
<dbReference type="InterPro" id="IPR052407">
    <property type="entry name" value="BTB_POZ_domain_cont_9"/>
</dbReference>
<dbReference type="VEuPathDB" id="FungiDB:RhiirA1_464821"/>
<dbReference type="Pfam" id="PF07707">
    <property type="entry name" value="BACK"/>
    <property type="match status" value="1"/>
</dbReference>
<keyword evidence="4" id="KW-1185">Reference proteome</keyword>
<dbReference type="SUPFAM" id="SSF54695">
    <property type="entry name" value="POZ domain"/>
    <property type="match status" value="1"/>
</dbReference>
<dbReference type="SMART" id="SM00225">
    <property type="entry name" value="BTB"/>
    <property type="match status" value="1"/>
</dbReference>
<dbReference type="VEuPathDB" id="FungiDB:RhiirFUN_006298"/>
<evidence type="ECO:0000313" key="4">
    <source>
        <dbReference type="Proteomes" id="UP000234323"/>
    </source>
</evidence>
<dbReference type="VEuPathDB" id="FungiDB:RhiirFUN_018377"/>
<evidence type="ECO:0000259" key="1">
    <source>
        <dbReference type="PROSITE" id="PS50097"/>
    </source>
</evidence>
<dbReference type="PANTHER" id="PTHR46306">
    <property type="entry name" value="BTB/POZ DOMAIN-CONTAINING PROTEIN 9"/>
    <property type="match status" value="1"/>
</dbReference>
<organism evidence="3 4">
    <name type="scientific">Rhizophagus irregularis</name>
    <dbReference type="NCBI Taxonomy" id="588596"/>
    <lineage>
        <taxon>Eukaryota</taxon>
        <taxon>Fungi</taxon>
        <taxon>Fungi incertae sedis</taxon>
        <taxon>Mucoromycota</taxon>
        <taxon>Glomeromycotina</taxon>
        <taxon>Glomeromycetes</taxon>
        <taxon>Glomerales</taxon>
        <taxon>Glomeraceae</taxon>
        <taxon>Rhizophagus</taxon>
    </lineage>
</organism>
<dbReference type="GO" id="GO:0005737">
    <property type="term" value="C:cytoplasm"/>
    <property type="evidence" value="ECO:0007669"/>
    <property type="project" value="TreeGrafter"/>
</dbReference>
<protein>
    <submittedName>
        <fullName evidence="3">BTB-domain-containing protein</fullName>
    </submittedName>
</protein>
<reference evidence="3 4" key="1">
    <citation type="submission" date="2015-10" db="EMBL/GenBank/DDBJ databases">
        <title>Genome analyses suggest a sexual origin of heterokaryosis in a supposedly ancient asexual fungus.</title>
        <authorList>
            <person name="Ropars J."/>
            <person name="Sedzielewska K."/>
            <person name="Noel J."/>
            <person name="Charron P."/>
            <person name="Farinelli L."/>
            <person name="Marton T."/>
            <person name="Kruger M."/>
            <person name="Pelin A."/>
            <person name="Brachmann A."/>
            <person name="Corradi N."/>
        </authorList>
    </citation>
    <scope>NUCLEOTIDE SEQUENCE [LARGE SCALE GENOMIC DNA]</scope>
    <source>
        <strain evidence="3 4">A4</strain>
    </source>
</reference>
<dbReference type="EMBL" id="LLXI01000268">
    <property type="protein sequence ID" value="PKY43666.1"/>
    <property type="molecule type" value="Genomic_DNA"/>
</dbReference>
<dbReference type="InterPro" id="IPR006571">
    <property type="entry name" value="TLDc_dom"/>
</dbReference>
<gene>
    <name evidence="3" type="ORF">RhiirA4_457716</name>
</gene>
<sequence length="613" mass="71832">MDNKLLPKLSQNLLEILNDEEYYDITIEVGNDPYVKVFRAHMVILHYRSPYLQRLLTTNKNKNDGALAHIKLPNIAPEIFQPILRYIYGGKLSLKEYDTQDMIKILISASELSLQELVTCIQFYLIENKTNWMEQNFNLVYQTSFENDTFLELQKYCNDLITKEPDKIFNSLNFSSIPEKLLVTIIQSDNLQMREIQIWEHVLKWGLAQNPEIPSDLANCSQDDFNTLKNTLQRFIPFIKFYNLTSKEFLDKIFPYEKIFPEDFYKDLVRAFLSLLDLNSKPSDKSEYGITKESKKTIDSKIINYQHAELISKWIDRLGITDKLSSPYEFKLLFRASRDGHSQDKFHQICDNKPRTVTIVKVKDSNEILGGYNPIKWKSNGGFVATKDSFIFSFECDKIENYILSRVIDEKNAIYNNRSYGPSFGVEDLEIWAIWTYDSSYCRRSEDSCYEKPIRKTENNFTIEECELPHIDKCEIVKKDTQKKPRNTSMEILNKTSKEKPRNLWKNFHVTISSIDSAIKSEEIDDKIIYMGEIEKRKEAYDICGECNEPGTGVNLVMQRDLRKILKIGLVEIKIGCFGKIYSAEWPEGYIGHRDIENQKWHRYKGEKVALKY</sequence>
<dbReference type="InterPro" id="IPR000210">
    <property type="entry name" value="BTB/POZ_dom"/>
</dbReference>
<dbReference type="VEuPathDB" id="FungiDB:FUN_000924"/>
<dbReference type="CDD" id="cd18186">
    <property type="entry name" value="BTB_POZ_ZBTB_KLHL-like"/>
    <property type="match status" value="1"/>
</dbReference>
<evidence type="ECO:0000313" key="3">
    <source>
        <dbReference type="EMBL" id="PKY43666.1"/>
    </source>
</evidence>
<dbReference type="Pfam" id="PF07534">
    <property type="entry name" value="TLD"/>
    <property type="match status" value="1"/>
</dbReference>
<proteinExistence type="predicted"/>
<dbReference type="VEuPathDB" id="FungiDB:RhiirA1_453033"/>
<name>A0A2I1GAL7_9GLOM</name>
<dbReference type="VEuPathDB" id="FungiDB:FUN_004137"/>
<dbReference type="InterPro" id="IPR011705">
    <property type="entry name" value="BACK"/>
</dbReference>
<dbReference type="PANTHER" id="PTHR46306:SF1">
    <property type="entry name" value="BTB_POZ DOMAIN-CONTAINING PROTEIN 9"/>
    <property type="match status" value="1"/>
</dbReference>
<dbReference type="PROSITE" id="PS51886">
    <property type="entry name" value="TLDC"/>
    <property type="match status" value="1"/>
</dbReference>
<feature type="domain" description="BTB" evidence="1">
    <location>
        <begin position="23"/>
        <end position="96"/>
    </location>
</feature>
<dbReference type="Gene3D" id="1.25.40.420">
    <property type="match status" value="1"/>
</dbReference>
<feature type="domain" description="TLDc" evidence="2">
    <location>
        <begin position="301"/>
        <end position="435"/>
    </location>
</feature>
<dbReference type="Gene3D" id="3.30.710.10">
    <property type="entry name" value="Potassium Channel Kv1.1, Chain A"/>
    <property type="match status" value="1"/>
</dbReference>
<dbReference type="Proteomes" id="UP000234323">
    <property type="component" value="Unassembled WGS sequence"/>
</dbReference>
<accession>A0A2I1GAL7</accession>
<comment type="caution">
    <text evidence="3">The sequence shown here is derived from an EMBL/GenBank/DDBJ whole genome shotgun (WGS) entry which is preliminary data.</text>
</comment>
<dbReference type="InterPro" id="IPR011333">
    <property type="entry name" value="SKP1/BTB/POZ_sf"/>
</dbReference>
<evidence type="ECO:0000259" key="2">
    <source>
        <dbReference type="PROSITE" id="PS51886"/>
    </source>
</evidence>
<dbReference type="Pfam" id="PF00651">
    <property type="entry name" value="BTB"/>
    <property type="match status" value="1"/>
</dbReference>